<dbReference type="Proteomes" id="UP000820669">
    <property type="component" value="Unassembled WGS sequence"/>
</dbReference>
<dbReference type="InterPro" id="IPR036890">
    <property type="entry name" value="HATPase_C_sf"/>
</dbReference>
<keyword evidence="4" id="KW-0597">Phosphoprotein</keyword>
<feature type="transmembrane region" description="Helical" evidence="11">
    <location>
        <begin position="143"/>
        <end position="164"/>
    </location>
</feature>
<dbReference type="SMART" id="SM00304">
    <property type="entry name" value="HAMP"/>
    <property type="match status" value="1"/>
</dbReference>
<dbReference type="CDD" id="cd00082">
    <property type="entry name" value="HisKA"/>
    <property type="match status" value="1"/>
</dbReference>
<name>A0ABX1S9Y3_9PSEU</name>
<keyword evidence="7 14" id="KW-0418">Kinase</keyword>
<evidence type="ECO:0000256" key="8">
    <source>
        <dbReference type="ARBA" id="ARBA00022989"/>
    </source>
</evidence>
<evidence type="ECO:0000313" key="15">
    <source>
        <dbReference type="Proteomes" id="UP000820669"/>
    </source>
</evidence>
<dbReference type="GO" id="GO:0016301">
    <property type="term" value="F:kinase activity"/>
    <property type="evidence" value="ECO:0007669"/>
    <property type="project" value="UniProtKB-KW"/>
</dbReference>
<dbReference type="SUPFAM" id="SSF47384">
    <property type="entry name" value="Homodimeric domain of signal transducing histidine kinase"/>
    <property type="match status" value="1"/>
</dbReference>
<dbReference type="EMBL" id="JAAXLA010000014">
    <property type="protein sequence ID" value="NMH97627.1"/>
    <property type="molecule type" value="Genomic_DNA"/>
</dbReference>
<dbReference type="SMART" id="SM00388">
    <property type="entry name" value="HisKA"/>
    <property type="match status" value="1"/>
</dbReference>
<dbReference type="CDD" id="cd06225">
    <property type="entry name" value="HAMP"/>
    <property type="match status" value="1"/>
</dbReference>
<dbReference type="Gene3D" id="6.10.340.10">
    <property type="match status" value="1"/>
</dbReference>
<evidence type="ECO:0000256" key="9">
    <source>
        <dbReference type="ARBA" id="ARBA00023012"/>
    </source>
</evidence>
<dbReference type="InterPro" id="IPR003594">
    <property type="entry name" value="HATPase_dom"/>
</dbReference>
<evidence type="ECO:0000256" key="2">
    <source>
        <dbReference type="ARBA" id="ARBA00004236"/>
    </source>
</evidence>
<dbReference type="InterPro" id="IPR036097">
    <property type="entry name" value="HisK_dim/P_sf"/>
</dbReference>
<evidence type="ECO:0000259" key="12">
    <source>
        <dbReference type="PROSITE" id="PS50109"/>
    </source>
</evidence>
<dbReference type="CDD" id="cd00075">
    <property type="entry name" value="HATPase"/>
    <property type="match status" value="1"/>
</dbReference>
<dbReference type="InterPro" id="IPR004358">
    <property type="entry name" value="Sig_transdc_His_kin-like_C"/>
</dbReference>
<proteinExistence type="predicted"/>
<comment type="caution">
    <text evidence="14">The sequence shown here is derived from an EMBL/GenBank/DDBJ whole genome shotgun (WGS) entry which is preliminary data.</text>
</comment>
<reference evidence="14 15" key="1">
    <citation type="submission" date="2020-04" db="EMBL/GenBank/DDBJ databases">
        <authorList>
            <person name="Klaysubun C."/>
            <person name="Duangmal K."/>
            <person name="Lipun K."/>
        </authorList>
    </citation>
    <scope>NUCLEOTIDE SEQUENCE [LARGE SCALE GENOMIC DNA]</scope>
    <source>
        <strain evidence="14 15">K10HN5</strain>
    </source>
</reference>
<comment type="catalytic activity">
    <reaction evidence="1">
        <text>ATP + protein L-histidine = ADP + protein N-phospho-L-histidine.</text>
        <dbReference type="EC" id="2.7.13.3"/>
    </reaction>
</comment>
<keyword evidence="5" id="KW-0808">Transferase</keyword>
<organism evidence="14 15">
    <name type="scientific">Pseudonocardia acidicola</name>
    <dbReference type="NCBI Taxonomy" id="2724939"/>
    <lineage>
        <taxon>Bacteria</taxon>
        <taxon>Bacillati</taxon>
        <taxon>Actinomycetota</taxon>
        <taxon>Actinomycetes</taxon>
        <taxon>Pseudonocardiales</taxon>
        <taxon>Pseudonocardiaceae</taxon>
        <taxon>Pseudonocardia</taxon>
    </lineage>
</organism>
<evidence type="ECO:0000259" key="13">
    <source>
        <dbReference type="PROSITE" id="PS50885"/>
    </source>
</evidence>
<dbReference type="Gene3D" id="1.10.287.130">
    <property type="match status" value="1"/>
</dbReference>
<evidence type="ECO:0000256" key="5">
    <source>
        <dbReference type="ARBA" id="ARBA00022679"/>
    </source>
</evidence>
<keyword evidence="9" id="KW-0902">Two-component regulatory system</keyword>
<feature type="domain" description="Histidine kinase" evidence="12">
    <location>
        <begin position="229"/>
        <end position="431"/>
    </location>
</feature>
<evidence type="ECO:0000256" key="11">
    <source>
        <dbReference type="SAM" id="Phobius"/>
    </source>
</evidence>
<dbReference type="InterPro" id="IPR003661">
    <property type="entry name" value="HisK_dim/P_dom"/>
</dbReference>
<dbReference type="Pfam" id="PF02518">
    <property type="entry name" value="HATPase_c"/>
    <property type="match status" value="1"/>
</dbReference>
<dbReference type="PANTHER" id="PTHR45436">
    <property type="entry name" value="SENSOR HISTIDINE KINASE YKOH"/>
    <property type="match status" value="1"/>
</dbReference>
<sequence length="437" mass="44668">MRRRIVGLTVLAAVLAIALFGIPLAAGVVKYLLDDERAELERIADVSALTVSVDLARGRTPSSLGNADSTVALGLYDAAGRRFLGAGPAGADETTALAARSGEISASHDSWDLVVAVPVVEDGQGTWTVRAATTRAEVFARAAVVWVAMLGLGVLVLGLVLAVARSLAARMARPLEDLAAAAGRLGEGDFSVRTSPVGVTEIDAVGRALNSTAARLGVLLARERAFSADASHQLRTPLTGLRLGLEAALETPGTDHLRDAITAGVAATDRLEQTVEDLLALARDATSQNGPLDLGALLDEIRDQWTGPLAAAGRALRIHPAPDAPPSRASTAAVRQVLTVLLDNAVAHGAGTVMVTVRDAGGGGVLAIDVADEGAGITTSEPELFKRRSGEAAGHGIGLALARSLAEAEGGRLLLARPAPPTFTLLVPADGGPVPEP</sequence>
<comment type="subcellular location">
    <subcellularLocation>
        <location evidence="2">Cell membrane</location>
    </subcellularLocation>
</comment>
<dbReference type="PRINTS" id="PR00344">
    <property type="entry name" value="BCTRLSENSOR"/>
</dbReference>
<dbReference type="Gene3D" id="3.30.565.10">
    <property type="entry name" value="Histidine kinase-like ATPase, C-terminal domain"/>
    <property type="match status" value="1"/>
</dbReference>
<protein>
    <recommendedName>
        <fullName evidence="3">histidine kinase</fullName>
        <ecNumber evidence="3">2.7.13.3</ecNumber>
    </recommendedName>
</protein>
<keyword evidence="10 11" id="KW-0472">Membrane</keyword>
<dbReference type="PROSITE" id="PS50109">
    <property type="entry name" value="HIS_KIN"/>
    <property type="match status" value="1"/>
</dbReference>
<evidence type="ECO:0000256" key="7">
    <source>
        <dbReference type="ARBA" id="ARBA00022777"/>
    </source>
</evidence>
<keyword evidence="15" id="KW-1185">Reference proteome</keyword>
<dbReference type="InterPro" id="IPR003660">
    <property type="entry name" value="HAMP_dom"/>
</dbReference>
<keyword evidence="8 11" id="KW-1133">Transmembrane helix</keyword>
<dbReference type="SUPFAM" id="SSF55874">
    <property type="entry name" value="ATPase domain of HSP90 chaperone/DNA topoisomerase II/histidine kinase"/>
    <property type="match status" value="1"/>
</dbReference>
<evidence type="ECO:0000256" key="6">
    <source>
        <dbReference type="ARBA" id="ARBA00022692"/>
    </source>
</evidence>
<evidence type="ECO:0000313" key="14">
    <source>
        <dbReference type="EMBL" id="NMH97627.1"/>
    </source>
</evidence>
<dbReference type="PANTHER" id="PTHR45436:SF5">
    <property type="entry name" value="SENSOR HISTIDINE KINASE TRCS"/>
    <property type="match status" value="1"/>
</dbReference>
<evidence type="ECO:0000256" key="3">
    <source>
        <dbReference type="ARBA" id="ARBA00012438"/>
    </source>
</evidence>
<accession>A0ABX1S9Y3</accession>
<keyword evidence="6 11" id="KW-0812">Transmembrane</keyword>
<dbReference type="EC" id="2.7.13.3" evidence="3"/>
<dbReference type="InterPro" id="IPR005467">
    <property type="entry name" value="His_kinase_dom"/>
</dbReference>
<dbReference type="Pfam" id="PF00672">
    <property type="entry name" value="HAMP"/>
    <property type="match status" value="1"/>
</dbReference>
<dbReference type="SMART" id="SM00387">
    <property type="entry name" value="HATPase_c"/>
    <property type="match status" value="1"/>
</dbReference>
<dbReference type="PROSITE" id="PS50885">
    <property type="entry name" value="HAMP"/>
    <property type="match status" value="1"/>
</dbReference>
<dbReference type="Pfam" id="PF00512">
    <property type="entry name" value="HisKA"/>
    <property type="match status" value="1"/>
</dbReference>
<dbReference type="InterPro" id="IPR050428">
    <property type="entry name" value="TCS_sensor_his_kinase"/>
</dbReference>
<evidence type="ECO:0000256" key="10">
    <source>
        <dbReference type="ARBA" id="ARBA00023136"/>
    </source>
</evidence>
<evidence type="ECO:0000256" key="1">
    <source>
        <dbReference type="ARBA" id="ARBA00000085"/>
    </source>
</evidence>
<gene>
    <name evidence="14" type="ORF">HF526_09920</name>
</gene>
<evidence type="ECO:0000256" key="4">
    <source>
        <dbReference type="ARBA" id="ARBA00022553"/>
    </source>
</evidence>
<feature type="domain" description="HAMP" evidence="13">
    <location>
        <begin position="169"/>
        <end position="221"/>
    </location>
</feature>